<feature type="region of interest" description="Disordered" evidence="10">
    <location>
        <begin position="730"/>
        <end position="763"/>
    </location>
</feature>
<accession>A0ABP8L3G7</accession>
<keyword evidence="13" id="KW-1185">Reference proteome</keyword>
<keyword evidence="4 9" id="KW-0378">Hydrolase</keyword>
<feature type="binding site" evidence="9">
    <location>
        <position position="226"/>
    </location>
    <ligand>
        <name>Mg(2+)</name>
        <dbReference type="ChEBI" id="CHEBI:18420"/>
        <label>1</label>
        <note>catalytic</note>
    </ligand>
</feature>
<feature type="binding site" evidence="9">
    <location>
        <position position="641"/>
    </location>
    <ligand>
        <name>substrate</name>
    </ligand>
</feature>
<keyword evidence="3 9" id="KW-0547">Nucleotide-binding</keyword>
<keyword evidence="9" id="KW-0479">Metal-binding</keyword>
<dbReference type="Gene3D" id="3.40.50.280">
    <property type="entry name" value="Cobalamin-binding domain"/>
    <property type="match status" value="1"/>
</dbReference>
<feature type="binding site" evidence="9">
    <location>
        <position position="250"/>
    </location>
    <ligand>
        <name>Mg(2+)</name>
        <dbReference type="ChEBI" id="CHEBI:18420"/>
        <label>2</label>
    </ligand>
</feature>
<dbReference type="Pfam" id="PF02310">
    <property type="entry name" value="B12-binding"/>
    <property type="match status" value="1"/>
</dbReference>
<sequence>MVQTAAPYQPKNKIRIVTAASLFDGHDAAINLMRRIMQASGAEVIHLGHNRSVAEIVDCAIQEDVQGIAVTSYQGGHLEFFKYMHDLLRERGADHIKIFGGGGGTILPSEIDELHAYGITRIYSPDDGRAMGLQGMINDLLEQCDFPTRLWELNGQLKKLPETKNTNLIARLISVAENDPEQFSQLTTLKPTAATDQPQTSHHRADPVSRQTPVLGITGTGGAGKSSLVDELVLRFLRHFPEKTLAIISVDPSKRKTGGALLGDRIRMNAINDKRVYMRSLATRQSNLALSRHVQDAIDVCKAAHFDLIIVETSGIGQSDTEITEHSDVSLYVMTAEYGAATQLEKIDMLDFADIIAINKFDKRGSLDALRDVRKQYRRNHGATNPAFWEMPDEQLPIFGTIAAQFNDAGMNALFANVVAKLAKVDDRLQLPADAIHQTTTSSKPSIIPADRVRYLAEIVESSRRYDEFVHEQTTLARQLYQLKGTVDLLEKAPQPTEGELSPATNIGLAGKLQGIYDELESRLHPDCRQLLQQWPEMQKRYTADNYQYKVRDKVIEQPLYTETLSHLRIPKVSLPKYSDWGDILRWLLTENVPGEFPYAAGVFPLKREGEDPTRMFAGEGGPERTNRRFHYVSKGMPAKRLSTAFDSVTLYGEDPDYRPDIFGKVGNSGVSICTLDDAKKLYSGFNLCDPSTSVSMTINGPAPMLLGFFLNAAIDQQCELWLREQPHPAFGTPPLKKGEGTDSPSPFFKERGPGGEVGYNGPLPDGNDGLGLMLLGTTGDKVLPREVYEKIKADTLRRVRGTVQADILKEDQAQNTCIFSTEFALRMMGDIQEYFTHNQVRNFYSVSISGYHIAEAGANPISQLAFTLANGFTFVEYYLSRGMHIDDFAPNLSFFFSNGMDPEYTVMGRVARRIWAKAMKHLYKGNDRSQKLKYHIQTSGRSLHAQEIAFNDIRTTLQALLAIYDNCNSLHTNAYDEAITTPTEESVRRAMAIQLIINREFGLTKNENPLQGAFVVEELTDLVEQAVYQEFINLNERGGVLGAMERMYQRNKIQEESMYYEMLKHNGNLPIIGVNTFLDPKGSPTIVPEEVIRSTDDEKRYAVESCRAFQERHRAGADTALKHLQDTALANGNLFESLMEATKVCSLGQLSNALYAVGGQYRRNM</sequence>
<evidence type="ECO:0000256" key="6">
    <source>
        <dbReference type="ARBA" id="ARBA00023186"/>
    </source>
</evidence>
<feature type="binding site" evidence="9">
    <location>
        <position position="1046"/>
    </location>
    <ligand>
        <name>GTP</name>
        <dbReference type="ChEBI" id="CHEBI:37565"/>
    </ligand>
</feature>
<keyword evidence="9" id="KW-0511">Multifunctional enzyme</keyword>
<feature type="binding site" evidence="9">
    <location>
        <position position="894"/>
    </location>
    <ligand>
        <name>substrate</name>
    </ligand>
</feature>
<dbReference type="Pfam" id="PF03308">
    <property type="entry name" value="MeaB"/>
    <property type="match status" value="1"/>
</dbReference>
<gene>
    <name evidence="9" type="primary">icmF</name>
    <name evidence="12" type="ORF">GCM10023187_56360</name>
</gene>
<feature type="binding site" evidence="9">
    <location>
        <position position="845"/>
    </location>
    <ligand>
        <name>substrate</name>
    </ligand>
</feature>
<evidence type="ECO:0000256" key="10">
    <source>
        <dbReference type="SAM" id="MobiDB-lite"/>
    </source>
</evidence>
<feature type="binding site" evidence="9">
    <location>
        <position position="264"/>
    </location>
    <ligand>
        <name>Mg(2+)</name>
        <dbReference type="ChEBI" id="CHEBI:18420"/>
        <label>2</label>
    </ligand>
</feature>
<dbReference type="PANTHER" id="PTHR43087:SF1">
    <property type="entry name" value="LAO_AO TRANSPORT SYSTEM ATPASE"/>
    <property type="match status" value="1"/>
</dbReference>
<dbReference type="InterPro" id="IPR027417">
    <property type="entry name" value="P-loop_NTPase"/>
</dbReference>
<feature type="binding site" evidence="9">
    <location>
        <position position="1165"/>
    </location>
    <ligand>
        <name>GTP</name>
        <dbReference type="ChEBI" id="CHEBI:37565"/>
    </ligand>
</feature>
<dbReference type="Gene3D" id="3.40.50.300">
    <property type="entry name" value="P-loop containing nucleotide triphosphate hydrolases"/>
    <property type="match status" value="1"/>
</dbReference>
<keyword evidence="5 9" id="KW-0342">GTP-binding</keyword>
<dbReference type="HAMAP" id="MF_02050">
    <property type="entry name" value="IcmF"/>
    <property type="match status" value="1"/>
</dbReference>
<dbReference type="Proteomes" id="UP001500936">
    <property type="component" value="Unassembled WGS sequence"/>
</dbReference>
<evidence type="ECO:0000256" key="9">
    <source>
        <dbReference type="HAMAP-Rule" id="MF_02050"/>
    </source>
</evidence>
<dbReference type="EC" id="3.6.5.-" evidence="9"/>
<comment type="subunit">
    <text evidence="9">Homodimer.</text>
</comment>
<feature type="binding site" evidence="9">
    <location>
        <begin position="359"/>
        <end position="362"/>
    </location>
    <ligand>
        <name>GTP</name>
        <dbReference type="ChEBI" id="CHEBI:37565"/>
    </ligand>
</feature>
<name>A0ABP8L3G7_9BACT</name>
<organism evidence="12 13">
    <name type="scientific">Nibrella viscosa</name>
    <dbReference type="NCBI Taxonomy" id="1084524"/>
    <lineage>
        <taxon>Bacteria</taxon>
        <taxon>Pseudomonadati</taxon>
        <taxon>Bacteroidota</taxon>
        <taxon>Cytophagia</taxon>
        <taxon>Cytophagales</taxon>
        <taxon>Spirosomataceae</taxon>
        <taxon>Nibrella</taxon>
    </lineage>
</organism>
<evidence type="ECO:0000259" key="11">
    <source>
        <dbReference type="PROSITE" id="PS51332"/>
    </source>
</evidence>
<comment type="function">
    <text evidence="9">Catalyzes the reversible interconversion of isobutyryl-CoA and n-butyryl-CoA, using radical chemistry. Also exhibits GTPase activity, associated with its G-protein domain (MeaI) that functions as a chaperone that assists cofactor delivery and proper holo-enzyme assembly.</text>
</comment>
<dbReference type="EC" id="5.4.99.13" evidence="9"/>
<evidence type="ECO:0000256" key="4">
    <source>
        <dbReference type="ARBA" id="ARBA00022801"/>
    </source>
</evidence>
<feature type="binding site" evidence="9">
    <location>
        <position position="251"/>
    </location>
    <ligand>
        <name>Mg(2+)</name>
        <dbReference type="ChEBI" id="CHEBI:18420"/>
        <label>2</label>
    </ligand>
</feature>
<comment type="domain">
    <text evidence="9">Is composed of four functional domains: the N-terminal 5'-deoxyadenosylcobalamin binding region that is homologous to the small subunit of ICM (IcmB), a middle P-loop GTPase domain (MeaI) that likely acts as a chaperone for ICM, a structured linker region involved in dimer formation, and a C-terminal part that is homologous to the large substrate-binding subunit of ICM (IcmA).</text>
</comment>
<comment type="caution">
    <text evidence="9">Lacks conserved residue(s) required for the propagation of feature annotation.</text>
</comment>
<dbReference type="Gene3D" id="3.20.20.240">
    <property type="entry name" value="Methylmalonyl-CoA mutase"/>
    <property type="match status" value="1"/>
</dbReference>
<feature type="compositionally biased region" description="Polar residues" evidence="10">
    <location>
        <begin position="191"/>
        <end position="200"/>
    </location>
</feature>
<feature type="binding site" evidence="9">
    <location>
        <position position="801"/>
    </location>
    <ligand>
        <name>substrate</name>
    </ligand>
</feature>
<evidence type="ECO:0000256" key="5">
    <source>
        <dbReference type="ARBA" id="ARBA00023134"/>
    </source>
</evidence>
<evidence type="ECO:0000313" key="12">
    <source>
        <dbReference type="EMBL" id="GAA4420844.1"/>
    </source>
</evidence>
<dbReference type="InterPro" id="IPR036724">
    <property type="entry name" value="Cobalamin-bd_sf"/>
</dbReference>
<keyword evidence="6 9" id="KW-0143">Chaperone</keyword>
<comment type="catalytic activity">
    <reaction evidence="9">
        <text>2-methylpropanoyl-CoA = butanoyl-CoA</text>
        <dbReference type="Rhea" id="RHEA:13141"/>
        <dbReference type="ChEBI" id="CHEBI:57338"/>
        <dbReference type="ChEBI" id="CHEBI:57371"/>
        <dbReference type="EC" id="5.4.99.13"/>
    </reaction>
</comment>
<feature type="binding site" description="axial binding residue" evidence="9">
    <location>
        <position position="26"/>
    </location>
    <ligand>
        <name>adenosylcob(III)alamin</name>
        <dbReference type="ChEBI" id="CHEBI:18408"/>
    </ligand>
    <ligandPart>
        <name>Co</name>
        <dbReference type="ChEBI" id="CHEBI:27638"/>
    </ligandPart>
</feature>
<feature type="binding site" evidence="9">
    <location>
        <position position="312"/>
    </location>
    <ligand>
        <name>Mg(2+)</name>
        <dbReference type="ChEBI" id="CHEBI:18420"/>
        <label>2</label>
    </ligand>
</feature>
<feature type="binding site" evidence="9">
    <location>
        <position position="934"/>
    </location>
    <ligand>
        <name>substrate</name>
    </ligand>
</feature>
<dbReference type="PANTHER" id="PTHR43087">
    <property type="entry name" value="LYSINE/ARGININE/ORNITHINE TRANSPORT SYSTEM KINASE"/>
    <property type="match status" value="1"/>
</dbReference>
<dbReference type="CDD" id="cd02071">
    <property type="entry name" value="MM_CoA_mut_B12_BD"/>
    <property type="match status" value="1"/>
</dbReference>
<evidence type="ECO:0000256" key="7">
    <source>
        <dbReference type="ARBA" id="ARBA00023235"/>
    </source>
</evidence>
<keyword evidence="8 9" id="KW-0170">Cobalt</keyword>
<feature type="binding site" evidence="9">
    <location>
        <begin position="222"/>
        <end position="227"/>
    </location>
    <ligand>
        <name>GTP</name>
        <dbReference type="ChEBI" id="CHEBI:37565"/>
    </ligand>
</feature>
<evidence type="ECO:0000256" key="2">
    <source>
        <dbReference type="ARBA" id="ARBA00022628"/>
    </source>
</evidence>
<feature type="binding site" evidence="9">
    <location>
        <position position="312"/>
    </location>
    <ligand>
        <name>Mg(2+)</name>
        <dbReference type="ChEBI" id="CHEBI:18420"/>
        <label>1</label>
        <note>catalytic</note>
    </ligand>
</feature>
<feature type="region of interest" description="Disordered" evidence="10">
    <location>
        <begin position="191"/>
        <end position="212"/>
    </location>
</feature>
<dbReference type="InterPro" id="IPR006099">
    <property type="entry name" value="MeMalonylCoA_mutase_a/b_cat"/>
</dbReference>
<feature type="binding site" evidence="9">
    <location>
        <position position="313"/>
    </location>
    <ligand>
        <name>Mg(2+)</name>
        <dbReference type="ChEBI" id="CHEBI:18420"/>
        <label>2</label>
    </ligand>
</feature>
<dbReference type="SUPFAM" id="SSF52540">
    <property type="entry name" value="P-loop containing nucleoside triphosphate hydrolases"/>
    <property type="match status" value="1"/>
</dbReference>
<dbReference type="EMBL" id="BAABHB010000023">
    <property type="protein sequence ID" value="GAA4420844.1"/>
    <property type="molecule type" value="Genomic_DNA"/>
</dbReference>
<keyword evidence="2 9" id="KW-0846">Cobalamin</keyword>
<comment type="similarity">
    <text evidence="9">Belongs to the IcmF family.</text>
</comment>
<dbReference type="SUPFAM" id="SSF51703">
    <property type="entry name" value="Cobalamin (vitamin B12)-dependent enzymes"/>
    <property type="match status" value="1"/>
</dbReference>
<keyword evidence="9" id="KW-0460">Magnesium</keyword>
<evidence type="ECO:0000256" key="1">
    <source>
        <dbReference type="ARBA" id="ARBA00001922"/>
    </source>
</evidence>
<feature type="domain" description="B12-binding" evidence="11">
    <location>
        <begin position="13"/>
        <end position="151"/>
    </location>
</feature>
<protein>
    <recommendedName>
        <fullName evidence="9">Fused isobutyryl-CoA mutase</fullName>
    </recommendedName>
    <domain>
        <recommendedName>
            <fullName evidence="9">Isobutyryl-CoA mutase</fullName>
            <shortName evidence="9">ICM</shortName>
            <ecNumber evidence="9">5.4.99.13</ecNumber>
        </recommendedName>
    </domain>
    <domain>
        <recommendedName>
            <fullName evidence="9">P-loop GTPase</fullName>
            <ecNumber evidence="9">3.6.5.-</ecNumber>
        </recommendedName>
        <alternativeName>
            <fullName evidence="9">G-protein chaperone</fullName>
        </alternativeName>
    </domain>
</protein>
<comment type="catalytic activity">
    <reaction evidence="9">
        <text>GTP + H2O = GDP + phosphate + H(+)</text>
        <dbReference type="Rhea" id="RHEA:19669"/>
        <dbReference type="ChEBI" id="CHEBI:15377"/>
        <dbReference type="ChEBI" id="CHEBI:15378"/>
        <dbReference type="ChEBI" id="CHEBI:37565"/>
        <dbReference type="ChEBI" id="CHEBI:43474"/>
        <dbReference type="ChEBI" id="CHEBI:58189"/>
    </reaction>
</comment>
<comment type="cofactor">
    <cofactor evidence="1 9">
        <name>adenosylcob(III)alamin</name>
        <dbReference type="ChEBI" id="CHEBI:18408"/>
    </cofactor>
</comment>
<dbReference type="SUPFAM" id="SSF52242">
    <property type="entry name" value="Cobalamin (vitamin B12)-binding domain"/>
    <property type="match status" value="1"/>
</dbReference>
<dbReference type="InterPro" id="IPR033669">
    <property type="entry name" value="IcmF"/>
</dbReference>
<evidence type="ECO:0000256" key="3">
    <source>
        <dbReference type="ARBA" id="ARBA00022741"/>
    </source>
</evidence>
<dbReference type="InterPro" id="IPR016176">
    <property type="entry name" value="Cbl-dep_enz_cat"/>
</dbReference>
<evidence type="ECO:0000256" key="8">
    <source>
        <dbReference type="ARBA" id="ARBA00023285"/>
    </source>
</evidence>
<comment type="caution">
    <text evidence="12">The sequence shown here is derived from an EMBL/GenBank/DDBJ whole genome shotgun (WGS) entry which is preliminary data.</text>
</comment>
<dbReference type="InterPro" id="IPR052040">
    <property type="entry name" value="GTPase/Isobutyryl-CoA_mutase"/>
</dbReference>
<feature type="binding site" evidence="9">
    <location>
        <position position="929"/>
    </location>
    <ligand>
        <name>substrate</name>
    </ligand>
</feature>
<dbReference type="Pfam" id="PF01642">
    <property type="entry name" value="MM_CoA_mutase"/>
    <property type="match status" value="2"/>
</dbReference>
<proteinExistence type="inferred from homology"/>
<comment type="cofactor">
    <cofactor evidence="9">
        <name>Mg(2+)</name>
        <dbReference type="ChEBI" id="CHEBI:18420"/>
    </cofactor>
</comment>
<evidence type="ECO:0000313" key="13">
    <source>
        <dbReference type="Proteomes" id="UP001500936"/>
    </source>
</evidence>
<keyword evidence="7 9" id="KW-0413">Isomerase</keyword>
<feature type="binding site" evidence="9">
    <location>
        <position position="267"/>
    </location>
    <ligand>
        <name>GTP</name>
        <dbReference type="ChEBI" id="CHEBI:37565"/>
    </ligand>
</feature>
<dbReference type="PROSITE" id="PS51332">
    <property type="entry name" value="B12_BINDING"/>
    <property type="match status" value="1"/>
</dbReference>
<dbReference type="InterPro" id="IPR006158">
    <property type="entry name" value="Cobalamin-bd"/>
</dbReference>
<reference evidence="13" key="1">
    <citation type="journal article" date="2019" name="Int. J. Syst. Evol. Microbiol.">
        <title>The Global Catalogue of Microorganisms (GCM) 10K type strain sequencing project: providing services to taxonomists for standard genome sequencing and annotation.</title>
        <authorList>
            <consortium name="The Broad Institute Genomics Platform"/>
            <consortium name="The Broad Institute Genome Sequencing Center for Infectious Disease"/>
            <person name="Wu L."/>
            <person name="Ma J."/>
        </authorList>
    </citation>
    <scope>NUCLEOTIDE SEQUENCE [LARGE SCALE GENOMIC DNA]</scope>
    <source>
        <strain evidence="13">JCM 17925</strain>
    </source>
</reference>
<feature type="binding site" evidence="9">
    <location>
        <position position="264"/>
    </location>
    <ligand>
        <name>Mg(2+)</name>
        <dbReference type="ChEBI" id="CHEBI:18420"/>
        <label>1</label>
        <note>catalytic</note>
    </ligand>
</feature>